<sequence length="83" mass="9211">MELRTISKDAENIPYNLVSKACDDSKTVDGQLPRKNALCARPVLGNLTNKVDRDVRWISSQSHAENLGELNLALRFSLCALIV</sequence>
<reference evidence="1 2" key="1">
    <citation type="submission" date="2019-07" db="EMBL/GenBank/DDBJ databases">
        <title>Annotation for the trematode Paragonimus westermani.</title>
        <authorList>
            <person name="Choi Y.-J."/>
        </authorList>
    </citation>
    <scope>NUCLEOTIDE SEQUENCE [LARGE SCALE GENOMIC DNA]</scope>
    <source>
        <strain evidence="1">180907_Pwestermani</strain>
    </source>
</reference>
<gene>
    <name evidence="1" type="ORF">P879_10963</name>
</gene>
<comment type="caution">
    <text evidence="1">The sequence shown here is derived from an EMBL/GenBank/DDBJ whole genome shotgun (WGS) entry which is preliminary data.</text>
</comment>
<dbReference type="EMBL" id="JTDF01022245">
    <property type="protein sequence ID" value="KAF8560773.1"/>
    <property type="molecule type" value="Genomic_DNA"/>
</dbReference>
<organism evidence="1 2">
    <name type="scientific">Paragonimus westermani</name>
    <dbReference type="NCBI Taxonomy" id="34504"/>
    <lineage>
        <taxon>Eukaryota</taxon>
        <taxon>Metazoa</taxon>
        <taxon>Spiralia</taxon>
        <taxon>Lophotrochozoa</taxon>
        <taxon>Platyhelminthes</taxon>
        <taxon>Trematoda</taxon>
        <taxon>Digenea</taxon>
        <taxon>Plagiorchiida</taxon>
        <taxon>Troglotremata</taxon>
        <taxon>Troglotrematidae</taxon>
        <taxon>Paragonimus</taxon>
    </lineage>
</organism>
<accession>A0A8T0CYN4</accession>
<evidence type="ECO:0000313" key="2">
    <source>
        <dbReference type="Proteomes" id="UP000699462"/>
    </source>
</evidence>
<keyword evidence="2" id="KW-1185">Reference proteome</keyword>
<evidence type="ECO:0000313" key="1">
    <source>
        <dbReference type="EMBL" id="KAF8560773.1"/>
    </source>
</evidence>
<protein>
    <submittedName>
        <fullName evidence="1">Uncharacterized protein</fullName>
    </submittedName>
</protein>
<proteinExistence type="predicted"/>
<dbReference type="AlphaFoldDB" id="A0A8T0CYN4"/>
<name>A0A8T0CYN4_9TREM</name>
<dbReference type="Proteomes" id="UP000699462">
    <property type="component" value="Unassembled WGS sequence"/>
</dbReference>